<dbReference type="SUPFAM" id="SSF54909">
    <property type="entry name" value="Dimeric alpha+beta barrel"/>
    <property type="match status" value="1"/>
</dbReference>
<dbReference type="InterPro" id="IPR005545">
    <property type="entry name" value="YCII"/>
</dbReference>
<dbReference type="EMBL" id="FOGQ01000001">
    <property type="protein sequence ID" value="SER43086.1"/>
    <property type="molecule type" value="Genomic_DNA"/>
</dbReference>
<dbReference type="AlphaFoldDB" id="A0A1H9P4E0"/>
<dbReference type="Pfam" id="PF03795">
    <property type="entry name" value="YCII"/>
    <property type="match status" value="1"/>
</dbReference>
<sequence length="125" mass="13753">MQEVQSAPILLRVVQGVAKISGMKYFAIHYTYADEADEIVALRPKHREFLGSLKDQGKLVASGPYTDGLGSALIIIRLDSPASIDDAIQLMNDDPFHTEKAIAARTIREWNPVLNIFGDNEAIDA</sequence>
<dbReference type="InterPro" id="IPR011008">
    <property type="entry name" value="Dimeric_a/b-barrel"/>
</dbReference>
<gene>
    <name evidence="3" type="ORF">SAMN05661109_00212</name>
</gene>
<evidence type="ECO:0000256" key="1">
    <source>
        <dbReference type="ARBA" id="ARBA00007689"/>
    </source>
</evidence>
<comment type="similarity">
    <text evidence="1">Belongs to the YciI family.</text>
</comment>
<keyword evidence="4" id="KW-1185">Reference proteome</keyword>
<dbReference type="Gene3D" id="3.30.70.1060">
    <property type="entry name" value="Dimeric alpha+beta barrel"/>
    <property type="match status" value="1"/>
</dbReference>
<evidence type="ECO:0000259" key="2">
    <source>
        <dbReference type="Pfam" id="PF03795"/>
    </source>
</evidence>
<accession>A0A1H9P4E0</accession>
<evidence type="ECO:0000313" key="3">
    <source>
        <dbReference type="EMBL" id="SER43086.1"/>
    </source>
</evidence>
<proteinExistence type="inferred from homology"/>
<organism evidence="3 4">
    <name type="scientific">Corynebacterium cystitidis DSM 20524</name>
    <dbReference type="NCBI Taxonomy" id="1121357"/>
    <lineage>
        <taxon>Bacteria</taxon>
        <taxon>Bacillati</taxon>
        <taxon>Actinomycetota</taxon>
        <taxon>Actinomycetes</taxon>
        <taxon>Mycobacteriales</taxon>
        <taxon>Corynebacteriaceae</taxon>
        <taxon>Corynebacterium</taxon>
    </lineage>
</organism>
<evidence type="ECO:0000313" key="4">
    <source>
        <dbReference type="Proteomes" id="UP000198929"/>
    </source>
</evidence>
<feature type="domain" description="YCII-related" evidence="2">
    <location>
        <begin position="23"/>
        <end position="111"/>
    </location>
</feature>
<dbReference type="Proteomes" id="UP000198929">
    <property type="component" value="Unassembled WGS sequence"/>
</dbReference>
<reference evidence="4" key="1">
    <citation type="submission" date="2016-10" db="EMBL/GenBank/DDBJ databases">
        <authorList>
            <person name="Varghese N."/>
            <person name="Submissions S."/>
        </authorList>
    </citation>
    <scope>NUCLEOTIDE SEQUENCE [LARGE SCALE GENOMIC DNA]</scope>
    <source>
        <strain evidence="4">DSM 20524</strain>
    </source>
</reference>
<dbReference type="STRING" id="1121357.SAMN05661109_00212"/>
<name>A0A1H9P4E0_9CORY</name>
<protein>
    <recommendedName>
        <fullName evidence="2">YCII-related domain-containing protein</fullName>
    </recommendedName>
</protein>